<organism evidence="1 2">
    <name type="scientific">Nonlabens dokdonensis</name>
    <dbReference type="NCBI Taxonomy" id="328515"/>
    <lineage>
        <taxon>Bacteria</taxon>
        <taxon>Pseudomonadati</taxon>
        <taxon>Bacteroidota</taxon>
        <taxon>Flavobacteriia</taxon>
        <taxon>Flavobacteriales</taxon>
        <taxon>Flavobacteriaceae</taxon>
        <taxon>Nonlabens</taxon>
    </lineage>
</organism>
<name>A0ABX5Q099_9FLAO</name>
<gene>
    <name evidence="1" type="ORF">LX97_00486</name>
</gene>
<reference evidence="1 2" key="1">
    <citation type="submission" date="2018-06" db="EMBL/GenBank/DDBJ databases">
        <title>Genomic Encyclopedia of Archaeal and Bacterial Type Strains, Phase II (KMG-II): from individual species to whole genera.</title>
        <authorList>
            <person name="Goeker M."/>
        </authorList>
    </citation>
    <scope>NUCLEOTIDE SEQUENCE [LARGE SCALE GENOMIC DNA]</scope>
    <source>
        <strain evidence="1 2">DSM 17205</strain>
    </source>
</reference>
<comment type="caution">
    <text evidence="1">The sequence shown here is derived from an EMBL/GenBank/DDBJ whole genome shotgun (WGS) entry which is preliminary data.</text>
</comment>
<proteinExistence type="predicted"/>
<keyword evidence="2" id="KW-1185">Reference proteome</keyword>
<accession>A0ABX5Q099</accession>
<sequence>MKVNPNKMYVLYSPFYNTRKGIFSGKPTTMQELKNKFRGGMDAQMIVAIYSTKKEANAAADTLFKKSRKYDK</sequence>
<dbReference type="EMBL" id="QKZR01000001">
    <property type="protein sequence ID" value="PZX43485.1"/>
    <property type="molecule type" value="Genomic_DNA"/>
</dbReference>
<protein>
    <recommendedName>
        <fullName evidence="3">RNase H type-1 domain-containing protein</fullName>
    </recommendedName>
</protein>
<evidence type="ECO:0008006" key="3">
    <source>
        <dbReference type="Google" id="ProtNLM"/>
    </source>
</evidence>
<evidence type="ECO:0000313" key="2">
    <source>
        <dbReference type="Proteomes" id="UP000248584"/>
    </source>
</evidence>
<dbReference type="Proteomes" id="UP000248584">
    <property type="component" value="Unassembled WGS sequence"/>
</dbReference>
<evidence type="ECO:0000313" key="1">
    <source>
        <dbReference type="EMBL" id="PZX43485.1"/>
    </source>
</evidence>